<name>A0AAP5ICK8_9CYAN</name>
<sequence length="62" mass="6973">MDFLTLINNAKEALNAIAAHDEFVRLLELELWDDPAISLSDARQALDDLEKIYESEVQNPSG</sequence>
<dbReference type="AlphaFoldDB" id="A0AAP5ICK8"/>
<reference evidence="2" key="1">
    <citation type="journal article" date="2021" name="Science">
        <title>Hunting the eagle killer: A cyanobacterial neurotoxin causes vacuolar myelinopathy.</title>
        <authorList>
            <person name="Breinlinger S."/>
            <person name="Phillips T.J."/>
            <person name="Haram B.N."/>
            <person name="Mares J."/>
            <person name="Martinez Yerena J.A."/>
            <person name="Hrouzek P."/>
            <person name="Sobotka R."/>
            <person name="Henderson W.M."/>
            <person name="Schmieder P."/>
            <person name="Williams S.M."/>
            <person name="Lauderdale J.D."/>
            <person name="Wilde H.D."/>
            <person name="Gerrin W."/>
            <person name="Kust A."/>
            <person name="Washington J.W."/>
            <person name="Wagner C."/>
            <person name="Geier B."/>
            <person name="Liebeke M."/>
            <person name="Enke H."/>
            <person name="Niedermeyer T.H.J."/>
            <person name="Wilde S.B."/>
        </authorList>
    </citation>
    <scope>NUCLEOTIDE SEQUENCE [LARGE SCALE GENOMIC DNA]</scope>
    <source>
        <strain evidence="2">Thurmond2011</strain>
    </source>
</reference>
<dbReference type="Proteomes" id="UP000667802">
    <property type="component" value="Unassembled WGS sequence"/>
</dbReference>
<organism evidence="1 2">
    <name type="scientific">Aetokthonos hydrillicola Thurmond2011</name>
    <dbReference type="NCBI Taxonomy" id="2712845"/>
    <lineage>
        <taxon>Bacteria</taxon>
        <taxon>Bacillati</taxon>
        <taxon>Cyanobacteriota</taxon>
        <taxon>Cyanophyceae</taxon>
        <taxon>Nostocales</taxon>
        <taxon>Hapalosiphonaceae</taxon>
        <taxon>Aetokthonos</taxon>
    </lineage>
</organism>
<dbReference type="RefSeq" id="WP_208352245.1">
    <property type="nucleotide sequence ID" value="NZ_JAALHA020000021.1"/>
</dbReference>
<evidence type="ECO:0000313" key="1">
    <source>
        <dbReference type="EMBL" id="MDR9898951.1"/>
    </source>
</evidence>
<accession>A0AAP5ICK8</accession>
<keyword evidence="2" id="KW-1185">Reference proteome</keyword>
<dbReference type="EMBL" id="JAALHA020000021">
    <property type="protein sequence ID" value="MDR9898951.1"/>
    <property type="molecule type" value="Genomic_DNA"/>
</dbReference>
<proteinExistence type="predicted"/>
<protein>
    <submittedName>
        <fullName evidence="1">Uncharacterized protein</fullName>
    </submittedName>
</protein>
<gene>
    <name evidence="1" type="ORF">G7B40_030990</name>
</gene>
<comment type="caution">
    <text evidence="1">The sequence shown here is derived from an EMBL/GenBank/DDBJ whole genome shotgun (WGS) entry which is preliminary data.</text>
</comment>
<evidence type="ECO:0000313" key="2">
    <source>
        <dbReference type="Proteomes" id="UP000667802"/>
    </source>
</evidence>